<comment type="similarity">
    <text evidence="1 4 7">Belongs to the tRNA pseudouridine synthase TruA family.</text>
</comment>
<evidence type="ECO:0000256" key="3">
    <source>
        <dbReference type="ARBA" id="ARBA00023235"/>
    </source>
</evidence>
<evidence type="ECO:0000313" key="12">
    <source>
        <dbReference type="Proteomes" id="UP000078419"/>
    </source>
</evidence>
<dbReference type="AlphaFoldDB" id="A0A098EGV1"/>
<dbReference type="InterPro" id="IPR020103">
    <property type="entry name" value="PsdUridine_synth_cat_dom_sf"/>
</dbReference>
<feature type="domain" description="Pseudouridine synthase I TruA alpha/beta" evidence="8">
    <location>
        <begin position="145"/>
        <end position="246"/>
    </location>
</feature>
<evidence type="ECO:0000313" key="11">
    <source>
        <dbReference type="Proteomes" id="UP000055047"/>
    </source>
</evidence>
<dbReference type="Gene3D" id="3.30.70.660">
    <property type="entry name" value="Pseudouridine synthase I, catalytic domain, C-terminal subdomain"/>
    <property type="match status" value="1"/>
</dbReference>
<evidence type="ECO:0000259" key="8">
    <source>
        <dbReference type="Pfam" id="PF01416"/>
    </source>
</evidence>
<dbReference type="PANTHER" id="PTHR11142">
    <property type="entry name" value="PSEUDOURIDYLATE SYNTHASE"/>
    <property type="match status" value="1"/>
</dbReference>
<dbReference type="GO" id="GO:0003723">
    <property type="term" value="F:RNA binding"/>
    <property type="evidence" value="ECO:0007669"/>
    <property type="project" value="InterPro"/>
</dbReference>
<dbReference type="CDD" id="cd02570">
    <property type="entry name" value="PseudoU_synth_EcTruA"/>
    <property type="match status" value="1"/>
</dbReference>
<evidence type="ECO:0000256" key="7">
    <source>
        <dbReference type="RuleBase" id="RU003792"/>
    </source>
</evidence>
<dbReference type="InterPro" id="IPR020097">
    <property type="entry name" value="PsdUridine_synth_TruA_a/b_dom"/>
</dbReference>
<comment type="subunit">
    <text evidence="4">Homodimer.</text>
</comment>
<dbReference type="InterPro" id="IPR020094">
    <property type="entry name" value="TruA/RsuA/RluB/E/F_N"/>
</dbReference>
<dbReference type="GO" id="GO:0160147">
    <property type="term" value="F:tRNA pseudouridine(38-40) synthase activity"/>
    <property type="evidence" value="ECO:0007669"/>
    <property type="project" value="UniProtKB-EC"/>
</dbReference>
<dbReference type="PANTHER" id="PTHR11142:SF0">
    <property type="entry name" value="TRNA PSEUDOURIDINE SYNTHASE-LIKE 1"/>
    <property type="match status" value="1"/>
</dbReference>
<feature type="domain" description="Pseudouridine synthase I TruA alpha/beta" evidence="8">
    <location>
        <begin position="5"/>
        <end position="105"/>
    </location>
</feature>
<dbReference type="SUPFAM" id="SSF55120">
    <property type="entry name" value="Pseudouridine synthase"/>
    <property type="match status" value="1"/>
</dbReference>
<comment type="function">
    <text evidence="4">Formation of pseudouridine at positions 38, 39 and 40 in the anticodon stem and loop of transfer RNAs.</text>
</comment>
<dbReference type="GO" id="GO:0031119">
    <property type="term" value="P:tRNA pseudouridine synthesis"/>
    <property type="evidence" value="ECO:0007669"/>
    <property type="project" value="UniProtKB-UniRule"/>
</dbReference>
<evidence type="ECO:0000313" key="9">
    <source>
        <dbReference type="EMBL" id="CEG21030.1"/>
    </source>
</evidence>
<dbReference type="Proteomes" id="UP000055047">
    <property type="component" value="Unassembled WGS sequence"/>
</dbReference>
<evidence type="ECO:0000256" key="6">
    <source>
        <dbReference type="PIRSR" id="PIRSR001430-2"/>
    </source>
</evidence>
<accession>A0A098EGV1</accession>
<keyword evidence="2 4" id="KW-0819">tRNA processing</keyword>
<evidence type="ECO:0000256" key="5">
    <source>
        <dbReference type="PIRSR" id="PIRSR001430-1"/>
    </source>
</evidence>
<dbReference type="InterPro" id="IPR020095">
    <property type="entry name" value="PsdUridine_synth_TruA_C"/>
</dbReference>
<dbReference type="Proteomes" id="UP000078419">
    <property type="component" value="Unassembled WGS sequence"/>
</dbReference>
<evidence type="ECO:0000256" key="4">
    <source>
        <dbReference type="HAMAP-Rule" id="MF_00171"/>
    </source>
</evidence>
<dbReference type="RefSeq" id="WP_044142700.1">
    <property type="nucleotide sequence ID" value="NZ_CCXQ01000152.1"/>
</dbReference>
<keyword evidence="3 4" id="KW-0413">Isomerase</keyword>
<comment type="caution">
    <text evidence="4">Lacks conserved residue(s) required for the propagation of feature annotation.</text>
</comment>
<gene>
    <name evidence="4 9" type="primary">truA</name>
    <name evidence="10" type="ORF">ANAPC1_01348</name>
    <name evidence="9" type="ORF">ANAPHAGO_00497</name>
</gene>
<reference evidence="9 11" key="1">
    <citation type="submission" date="2014-09" db="EMBL/GenBank/DDBJ databases">
        <authorList>
            <person name="Loux Valentin"/>
            <person name="Dugat Thibaut"/>
        </authorList>
    </citation>
    <scope>NUCLEOTIDE SEQUENCE [LARGE SCALE GENOMIC DNA]</scope>
    <source>
        <strain evidence="9 11">BOV-10_179</strain>
    </source>
</reference>
<organism evidence="9 11">
    <name type="scientific">Anaplasma phagocytophilum</name>
    <name type="common">Ehrlichia phagocytophila</name>
    <dbReference type="NCBI Taxonomy" id="948"/>
    <lineage>
        <taxon>Bacteria</taxon>
        <taxon>Pseudomonadati</taxon>
        <taxon>Pseudomonadota</taxon>
        <taxon>Alphaproteobacteria</taxon>
        <taxon>Rickettsiales</taxon>
        <taxon>Anaplasmataceae</taxon>
        <taxon>Anaplasma</taxon>
        <taxon>phagocytophilum group</taxon>
    </lineage>
</organism>
<name>A0A098EGV1_ANAPH</name>
<proteinExistence type="inferred from homology"/>
<reference evidence="10" key="2">
    <citation type="submission" date="2016-03" db="EMBL/GenBank/DDBJ databases">
        <authorList>
            <person name="Loux V."/>
        </authorList>
    </citation>
    <scope>NUCLEOTIDE SEQUENCE</scope>
    <source>
        <strain evidence="10">C1</strain>
    </source>
</reference>
<evidence type="ECO:0000313" key="10">
    <source>
        <dbReference type="EMBL" id="SBO14970.1"/>
    </source>
</evidence>
<evidence type="ECO:0000256" key="2">
    <source>
        <dbReference type="ARBA" id="ARBA00022694"/>
    </source>
</evidence>
<comment type="catalytic activity">
    <reaction evidence="4 7">
        <text>uridine(38/39/40) in tRNA = pseudouridine(38/39/40) in tRNA</text>
        <dbReference type="Rhea" id="RHEA:22376"/>
        <dbReference type="Rhea" id="RHEA-COMP:10085"/>
        <dbReference type="Rhea" id="RHEA-COMP:10087"/>
        <dbReference type="ChEBI" id="CHEBI:65314"/>
        <dbReference type="ChEBI" id="CHEBI:65315"/>
        <dbReference type="EC" id="5.4.99.12"/>
    </reaction>
</comment>
<dbReference type="EC" id="5.4.99.12" evidence="4"/>
<dbReference type="FunFam" id="3.30.70.580:FF:000001">
    <property type="entry name" value="tRNA pseudouridine synthase A"/>
    <property type="match status" value="1"/>
</dbReference>
<dbReference type="PIRSF" id="PIRSF001430">
    <property type="entry name" value="tRNA_psdUrid_synth"/>
    <property type="match status" value="1"/>
</dbReference>
<dbReference type="EMBL" id="CCXQ01000152">
    <property type="protein sequence ID" value="CEG21030.1"/>
    <property type="molecule type" value="Genomic_DNA"/>
</dbReference>
<dbReference type="Gene3D" id="3.30.70.580">
    <property type="entry name" value="Pseudouridine synthase I, catalytic domain, N-terminal subdomain"/>
    <property type="match status" value="1"/>
</dbReference>
<feature type="active site" description="Nucleophile" evidence="4 5">
    <location>
        <position position="53"/>
    </location>
</feature>
<feature type="binding site" evidence="4 6">
    <location>
        <position position="112"/>
    </location>
    <ligand>
        <name>substrate</name>
    </ligand>
</feature>
<dbReference type="Pfam" id="PF01416">
    <property type="entry name" value="PseudoU_synth_1"/>
    <property type="match status" value="2"/>
</dbReference>
<evidence type="ECO:0000256" key="1">
    <source>
        <dbReference type="ARBA" id="ARBA00009375"/>
    </source>
</evidence>
<dbReference type="InterPro" id="IPR001406">
    <property type="entry name" value="PsdUridine_synth_TruA"/>
</dbReference>
<dbReference type="EMBL" id="FLLR01000127">
    <property type="protein sequence ID" value="SBO14970.1"/>
    <property type="molecule type" value="Genomic_DNA"/>
</dbReference>
<protein>
    <recommendedName>
        <fullName evidence="4">tRNA pseudouridine synthase A</fullName>
        <ecNumber evidence="4">5.4.99.12</ecNumber>
    </recommendedName>
    <alternativeName>
        <fullName evidence="4">tRNA pseudouridine(38-40) synthase</fullName>
    </alternativeName>
    <alternativeName>
        <fullName evidence="4">tRNA pseudouridylate synthase I</fullName>
    </alternativeName>
    <alternativeName>
        <fullName evidence="4">tRNA-uridine isomerase I</fullName>
    </alternativeName>
</protein>
<dbReference type="NCBIfam" id="TIGR00071">
    <property type="entry name" value="hisT_truA"/>
    <property type="match status" value="1"/>
</dbReference>
<reference evidence="12" key="3">
    <citation type="submission" date="2016-03" db="EMBL/GenBank/DDBJ databases">
        <authorList>
            <person name="Loux Valentin"/>
        </authorList>
    </citation>
    <scope>NUCLEOTIDE SEQUENCE [LARGE SCALE GENOMIC DNA]</scope>
    <source>
        <strain evidence="12">C1</strain>
    </source>
</reference>
<sequence length="246" mass="28058">MRYKAVVEYEGTSFIGWQRQHGVVGKSVQESIERSIKEFCQQSVIVYAAGRTDAGVHATGQVVHFDLKVSREDYVIKNALNHYLRNEKVSILQLERVDEEFHARFSAKKRHYTYKISNREAPLCIDLMRMWHVPKRLNVENMREAASYIVGRHDFASFRAKDCQSKSSIKTVDSIDIIAAEEEININISAQSFLHKQVRITVGTFVECGMGLYPPAHVLEILEKKDRAAAGITAPAHGLYLTRVDY</sequence>
<dbReference type="HAMAP" id="MF_00171">
    <property type="entry name" value="TruA"/>
    <property type="match status" value="1"/>
</dbReference>